<keyword evidence="2" id="KW-1185">Reference proteome</keyword>
<dbReference type="Proteomes" id="UP000010366">
    <property type="component" value="Chromosome"/>
</dbReference>
<proteinExistence type="predicted"/>
<dbReference type="CDD" id="cd00085">
    <property type="entry name" value="HNHc"/>
    <property type="match status" value="1"/>
</dbReference>
<dbReference type="GO" id="GO:0004519">
    <property type="term" value="F:endonuclease activity"/>
    <property type="evidence" value="ECO:0007669"/>
    <property type="project" value="UniProtKB-KW"/>
</dbReference>
<dbReference type="eggNOG" id="COG1403">
    <property type="taxonomic scope" value="Bacteria"/>
</dbReference>
<protein>
    <submittedName>
        <fullName evidence="1">Putative restriction endonuclease</fullName>
    </submittedName>
</protein>
<evidence type="ECO:0000313" key="1">
    <source>
        <dbReference type="EMBL" id="AFY92947.1"/>
    </source>
</evidence>
<reference evidence="1 2" key="1">
    <citation type="submission" date="2012-05" db="EMBL/GenBank/DDBJ databases">
        <title>Finished chromosome of genome of Chamaesiphon sp. PCC 6605.</title>
        <authorList>
            <consortium name="US DOE Joint Genome Institute"/>
            <person name="Gugger M."/>
            <person name="Coursin T."/>
            <person name="Rippka R."/>
            <person name="Tandeau De Marsac N."/>
            <person name="Huntemann M."/>
            <person name="Wei C.-L."/>
            <person name="Han J."/>
            <person name="Detter J.C."/>
            <person name="Han C."/>
            <person name="Tapia R."/>
            <person name="Chen A."/>
            <person name="Kyrpides N."/>
            <person name="Mavromatis K."/>
            <person name="Markowitz V."/>
            <person name="Szeto E."/>
            <person name="Ivanova N."/>
            <person name="Pagani I."/>
            <person name="Pati A."/>
            <person name="Goodwin L."/>
            <person name="Nordberg H.P."/>
            <person name="Cantor M.N."/>
            <person name="Hua S.X."/>
            <person name="Woyke T."/>
            <person name="Kerfeld C.A."/>
        </authorList>
    </citation>
    <scope>NUCLEOTIDE SEQUENCE [LARGE SCALE GENOMIC DNA]</scope>
    <source>
        <strain evidence="2">ATCC 27169 / PCC 6605</strain>
    </source>
</reference>
<dbReference type="HOGENOM" id="CLU_1560203_0_0_3"/>
<sequence length="171" mass="19182">MVLTSDYPDNWAQIATAIKQAAGYRCDRCGLKCLPPARSYRHLDRSLRRRLSAQVHHVDRNPAHNDRANLVCVCAGCHLRLHRHHPKPTPGQLALKLKLPKVRRSRQKDRNFQLTLADLIDRLPQLPSGLSRQLELDLDDRFLGDVLASDVSGALEYSDLQGDPGAPIATD</sequence>
<evidence type="ECO:0000313" key="2">
    <source>
        <dbReference type="Proteomes" id="UP000010366"/>
    </source>
</evidence>
<dbReference type="KEGG" id="cmp:Cha6605_1831"/>
<dbReference type="RefSeq" id="WP_015159117.1">
    <property type="nucleotide sequence ID" value="NC_019697.1"/>
</dbReference>
<keyword evidence="1" id="KW-0540">Nuclease</keyword>
<dbReference type="STRING" id="1173020.Cha6605_1831"/>
<gene>
    <name evidence="1" type="ORF">Cha6605_1831</name>
</gene>
<accession>K9UCW6</accession>
<keyword evidence="1" id="KW-0255">Endonuclease</keyword>
<dbReference type="AlphaFoldDB" id="K9UCW6"/>
<dbReference type="EMBL" id="CP003600">
    <property type="protein sequence ID" value="AFY92947.1"/>
    <property type="molecule type" value="Genomic_DNA"/>
</dbReference>
<dbReference type="InterPro" id="IPR003615">
    <property type="entry name" value="HNH_nuc"/>
</dbReference>
<keyword evidence="1" id="KW-0378">Hydrolase</keyword>
<name>K9UCW6_CHAP6</name>
<organism evidence="1 2">
    <name type="scientific">Chamaesiphon minutus (strain ATCC 27169 / PCC 6605)</name>
    <dbReference type="NCBI Taxonomy" id="1173020"/>
    <lineage>
        <taxon>Bacteria</taxon>
        <taxon>Bacillati</taxon>
        <taxon>Cyanobacteriota</taxon>
        <taxon>Cyanophyceae</taxon>
        <taxon>Gomontiellales</taxon>
        <taxon>Chamaesiphonaceae</taxon>
        <taxon>Chamaesiphon</taxon>
    </lineage>
</organism>